<sequence>MHAPIRILMVVDGRYPATGGAEMQARLLSRSFAAAGHEVRVLVPHLDRSLPFADQVDGIPVQRLGYPKIKGLGAILLNLNFALWLLRHQGEFDAIHIHMMHNLAGAAGWINRWLKPTLIVKVSGAAEFQGGILDQKLMTKPVHWILRKGAQRLDAYQCISKKTVKIMLKAGFAKERLHLLPNAVDLVRFAYKGTRDQSSLRAVFVGRHVPVKGLDVLLESWVRVSLQSPDAHLTLAGDGPERERLMTLSRQLGIENSVSFPGLVQDVPALLSSHNLYVQASHQEGLPNAVLEAMANGLPTVATQISGHEDVIAHGVTGLLVPPNHADELAAALSHLAENPNLRQEMGATARRFVEQYFSTEAVMQSLLAVYTQPSAPLSHPMTKAKINANR</sequence>
<feature type="domain" description="Glycosyl transferase family 1" evidence="1">
    <location>
        <begin position="199"/>
        <end position="352"/>
    </location>
</feature>
<dbReference type="CDD" id="cd03801">
    <property type="entry name" value="GT4_PimA-like"/>
    <property type="match status" value="1"/>
</dbReference>
<gene>
    <name evidence="3" type="ORF">J0I24_10760</name>
</gene>
<dbReference type="InterPro" id="IPR050194">
    <property type="entry name" value="Glycosyltransferase_grp1"/>
</dbReference>
<dbReference type="Proteomes" id="UP000664800">
    <property type="component" value="Unassembled WGS sequence"/>
</dbReference>
<reference evidence="3" key="1">
    <citation type="submission" date="2021-02" db="EMBL/GenBank/DDBJ databases">
        <title>Thiocyanate and organic carbon inputs drive convergent selection for specific autotrophic Afipia and Thiobacillus strains within complex microbiomes.</title>
        <authorList>
            <person name="Huddy R.J."/>
            <person name="Sachdeva R."/>
            <person name="Kadzinga F."/>
            <person name="Kantor R.S."/>
            <person name="Harrison S.T.L."/>
            <person name="Banfield J.F."/>
        </authorList>
    </citation>
    <scope>NUCLEOTIDE SEQUENCE</scope>
    <source>
        <strain evidence="3">SCN18_13_7_16_R3_B_64_19</strain>
    </source>
</reference>
<dbReference type="GO" id="GO:0016757">
    <property type="term" value="F:glycosyltransferase activity"/>
    <property type="evidence" value="ECO:0007669"/>
    <property type="project" value="InterPro"/>
</dbReference>
<evidence type="ECO:0000313" key="3">
    <source>
        <dbReference type="EMBL" id="MBN8744774.1"/>
    </source>
</evidence>
<dbReference type="PANTHER" id="PTHR45947">
    <property type="entry name" value="SULFOQUINOVOSYL TRANSFERASE SQD2"/>
    <property type="match status" value="1"/>
</dbReference>
<evidence type="ECO:0000259" key="1">
    <source>
        <dbReference type="Pfam" id="PF00534"/>
    </source>
</evidence>
<accession>A0A8I1SXM6</accession>
<dbReference type="InterPro" id="IPR028098">
    <property type="entry name" value="Glyco_trans_4-like_N"/>
</dbReference>
<protein>
    <submittedName>
        <fullName evidence="3">Glycosyltransferase family 4 protein</fullName>
    </submittedName>
</protein>
<keyword evidence="3" id="KW-0808">Transferase</keyword>
<dbReference type="Pfam" id="PF13439">
    <property type="entry name" value="Glyco_transf_4"/>
    <property type="match status" value="1"/>
</dbReference>
<proteinExistence type="predicted"/>
<feature type="domain" description="Glycosyltransferase subfamily 4-like N-terminal" evidence="2">
    <location>
        <begin position="19"/>
        <end position="187"/>
    </location>
</feature>
<dbReference type="AlphaFoldDB" id="A0A8I1SXM6"/>
<evidence type="ECO:0000259" key="2">
    <source>
        <dbReference type="Pfam" id="PF13439"/>
    </source>
</evidence>
<dbReference type="PANTHER" id="PTHR45947:SF3">
    <property type="entry name" value="SULFOQUINOVOSYL TRANSFERASE SQD2"/>
    <property type="match status" value="1"/>
</dbReference>
<comment type="caution">
    <text evidence="3">The sequence shown here is derived from an EMBL/GenBank/DDBJ whole genome shotgun (WGS) entry which is preliminary data.</text>
</comment>
<name>A0A8I1SXM6_THIA3</name>
<organism evidence="3 4">
    <name type="scientific">Thiomonas arsenitoxydans (strain DSM 22701 / CIP 110005 / 3As)</name>
    <dbReference type="NCBI Taxonomy" id="426114"/>
    <lineage>
        <taxon>Bacteria</taxon>
        <taxon>Pseudomonadati</taxon>
        <taxon>Pseudomonadota</taxon>
        <taxon>Betaproteobacteria</taxon>
        <taxon>Burkholderiales</taxon>
        <taxon>Thiomonas</taxon>
    </lineage>
</organism>
<evidence type="ECO:0000313" key="4">
    <source>
        <dbReference type="Proteomes" id="UP000664800"/>
    </source>
</evidence>
<dbReference type="SUPFAM" id="SSF53756">
    <property type="entry name" value="UDP-Glycosyltransferase/glycogen phosphorylase"/>
    <property type="match status" value="1"/>
</dbReference>
<dbReference type="InterPro" id="IPR001296">
    <property type="entry name" value="Glyco_trans_1"/>
</dbReference>
<dbReference type="EMBL" id="JAFKMR010000020">
    <property type="protein sequence ID" value="MBN8744774.1"/>
    <property type="molecule type" value="Genomic_DNA"/>
</dbReference>
<dbReference type="Pfam" id="PF00534">
    <property type="entry name" value="Glycos_transf_1"/>
    <property type="match status" value="1"/>
</dbReference>
<dbReference type="Gene3D" id="3.40.50.2000">
    <property type="entry name" value="Glycogen Phosphorylase B"/>
    <property type="match status" value="2"/>
</dbReference>